<dbReference type="EMBL" id="JBHFFA010000001">
    <property type="protein sequence ID" value="KAL2651912.1"/>
    <property type="molecule type" value="Genomic_DNA"/>
</dbReference>
<feature type="domain" description="Peptidase S8/S53" evidence="8">
    <location>
        <begin position="156"/>
        <end position="632"/>
    </location>
</feature>
<evidence type="ECO:0000259" key="10">
    <source>
        <dbReference type="Pfam" id="PF17766"/>
    </source>
</evidence>
<name>A0ABD1ZKT6_9MARC</name>
<dbReference type="InterPro" id="IPR010259">
    <property type="entry name" value="S8pro/Inhibitor_I9"/>
</dbReference>
<comment type="similarity">
    <text evidence="1 7">Belongs to the peptidase S8 family.</text>
</comment>
<dbReference type="Gene3D" id="3.50.30.30">
    <property type="match status" value="1"/>
</dbReference>
<dbReference type="FunFam" id="3.40.50.200:FF:000006">
    <property type="entry name" value="Subtilisin-like protease SBT1.5"/>
    <property type="match status" value="1"/>
</dbReference>
<dbReference type="Gene3D" id="3.30.70.80">
    <property type="entry name" value="Peptidase S8 propeptide/proteinase inhibitor I9"/>
    <property type="match status" value="1"/>
</dbReference>
<keyword evidence="2 7" id="KW-0645">Protease</keyword>
<dbReference type="CDD" id="cd04852">
    <property type="entry name" value="Peptidases_S8_3"/>
    <property type="match status" value="1"/>
</dbReference>
<dbReference type="SUPFAM" id="SSF52743">
    <property type="entry name" value="Subtilisin-like"/>
    <property type="match status" value="1"/>
</dbReference>
<feature type="active site" description="Charge relay system" evidence="6 7">
    <location>
        <position position="242"/>
    </location>
</feature>
<dbReference type="Pfam" id="PF17766">
    <property type="entry name" value="fn3_6"/>
    <property type="match status" value="1"/>
</dbReference>
<accession>A0ABD1ZKT6</accession>
<evidence type="ECO:0000256" key="4">
    <source>
        <dbReference type="ARBA" id="ARBA00022801"/>
    </source>
</evidence>
<keyword evidence="3" id="KW-0732">Signal</keyword>
<dbReference type="PROSITE" id="PS00137">
    <property type="entry name" value="SUBTILASE_HIS"/>
    <property type="match status" value="1"/>
</dbReference>
<dbReference type="InterPro" id="IPR000209">
    <property type="entry name" value="Peptidase_S8/S53_dom"/>
</dbReference>
<dbReference type="PRINTS" id="PR00723">
    <property type="entry name" value="SUBTILISIN"/>
</dbReference>
<evidence type="ECO:0000256" key="1">
    <source>
        <dbReference type="ARBA" id="ARBA00011073"/>
    </source>
</evidence>
<sequence>MKLKQDRGGASVLNSRMGKFQGLLLSLMFVLCLSSRIYLSSAAAGDHGEEQPKLYVVYMGKNPHATIEDTHAAHHLTLLNVFESEALVRESLVYHYKHAFSGFSAMLTEAQAHILKQLPDVVSVFVSKPLKKQTTRSMSFLGLNRKQGLWPKSNFGEDVIIGVLDTGIWPESEMFNDKGLGPIPARWKGSCVAGELWDPAINCNKKIIGARWFDKAYLASLPLYNGTTGPDYVQSARDMTGHGTHVSSTAAGAMVEGASVFGLAEGTATGAAPGARIAMYKVLWGEDEEGFDADILAAFDRAILDGVDILSVSIGSSAVEDFYQSSLAIGSYHAVDHGILVSIAAGNDGPGIFTTTNVAPWQLTVAASTTDKEFVAELQLGDGTIVQGRGLKNFNFTETSFPIVDGATIPVNSDASNESRFCQEGSLDAKKVQGSVVICTLIADANETLVEQVVYQLGATGVVLVGPETEFGFDSGYPYGFLESVYTTQIPAVGLADRSKVDAYLNKCKSTSNCTPTAIIRKNKAVLAKEKNPIIAQFSSRGPNPLISYLLKPDITAPGVDILAAWPETDKASIVEVTSEGPVLRTTKFNMISGTSMATPHISGIAALVKAVHPDWSPAAVKSALMTTAIPLKKGNVLDYGSGEVNVLRAADPGLVYDIYPADYTLFLCSLNYTADEFEAITGENVTSCSTGSASFSLNYPTISFSTFQQSESSTLRTVTNVGPANSTYHVEIVQPGDRALISVNPTTLTFTEQNQKMSFTVSVQILIGPDNSGTLQHSQGFVIWKDEGKLYQVTSPVSLWNY</sequence>
<evidence type="ECO:0000259" key="9">
    <source>
        <dbReference type="Pfam" id="PF05922"/>
    </source>
</evidence>
<dbReference type="InterPro" id="IPR023828">
    <property type="entry name" value="Peptidase_S8_Ser-AS"/>
</dbReference>
<dbReference type="Proteomes" id="UP001605036">
    <property type="component" value="Unassembled WGS sequence"/>
</dbReference>
<evidence type="ECO:0000313" key="12">
    <source>
        <dbReference type="Proteomes" id="UP001605036"/>
    </source>
</evidence>
<dbReference type="PROSITE" id="PS00138">
    <property type="entry name" value="SUBTILASE_SER"/>
    <property type="match status" value="1"/>
</dbReference>
<dbReference type="InterPro" id="IPR034197">
    <property type="entry name" value="Peptidases_S8_3"/>
</dbReference>
<feature type="domain" description="Subtilisin-like protease fibronectin type-III" evidence="10">
    <location>
        <begin position="698"/>
        <end position="799"/>
    </location>
</feature>
<dbReference type="Gene3D" id="2.60.40.2310">
    <property type="match status" value="1"/>
</dbReference>
<dbReference type="AlphaFoldDB" id="A0ABD1ZKT6"/>
<feature type="active site" description="Charge relay system" evidence="6 7">
    <location>
        <position position="596"/>
    </location>
</feature>
<evidence type="ECO:0000256" key="2">
    <source>
        <dbReference type="ARBA" id="ARBA00022670"/>
    </source>
</evidence>
<dbReference type="GO" id="GO:0004252">
    <property type="term" value="F:serine-type endopeptidase activity"/>
    <property type="evidence" value="ECO:0007669"/>
    <property type="project" value="UniProtKB-UniRule"/>
</dbReference>
<keyword evidence="5 7" id="KW-0720">Serine protease</keyword>
<evidence type="ECO:0000259" key="8">
    <source>
        <dbReference type="Pfam" id="PF00082"/>
    </source>
</evidence>
<gene>
    <name evidence="11" type="ORF">R1flu_020040</name>
</gene>
<proteinExistence type="inferred from homology"/>
<evidence type="ECO:0000256" key="7">
    <source>
        <dbReference type="PROSITE-ProRule" id="PRU01240"/>
    </source>
</evidence>
<keyword evidence="12" id="KW-1185">Reference proteome</keyword>
<dbReference type="GO" id="GO:0006508">
    <property type="term" value="P:proteolysis"/>
    <property type="evidence" value="ECO:0007669"/>
    <property type="project" value="UniProtKB-KW"/>
</dbReference>
<organism evidence="11 12">
    <name type="scientific">Riccia fluitans</name>
    <dbReference type="NCBI Taxonomy" id="41844"/>
    <lineage>
        <taxon>Eukaryota</taxon>
        <taxon>Viridiplantae</taxon>
        <taxon>Streptophyta</taxon>
        <taxon>Embryophyta</taxon>
        <taxon>Marchantiophyta</taxon>
        <taxon>Marchantiopsida</taxon>
        <taxon>Marchantiidae</taxon>
        <taxon>Marchantiales</taxon>
        <taxon>Ricciaceae</taxon>
        <taxon>Riccia</taxon>
    </lineage>
</organism>
<evidence type="ECO:0000313" key="11">
    <source>
        <dbReference type="EMBL" id="KAL2651912.1"/>
    </source>
</evidence>
<dbReference type="InterPro" id="IPR041469">
    <property type="entry name" value="Subtilisin-like_FN3"/>
</dbReference>
<feature type="active site" description="Charge relay system" evidence="6 7">
    <location>
        <position position="165"/>
    </location>
</feature>
<dbReference type="PANTHER" id="PTHR10795">
    <property type="entry name" value="PROPROTEIN CONVERTASE SUBTILISIN/KEXIN"/>
    <property type="match status" value="1"/>
</dbReference>
<dbReference type="CDD" id="cd02120">
    <property type="entry name" value="PA_subtilisin_like"/>
    <property type="match status" value="1"/>
</dbReference>
<dbReference type="InterPro" id="IPR015500">
    <property type="entry name" value="Peptidase_S8_subtilisin-rel"/>
</dbReference>
<dbReference type="InterPro" id="IPR045051">
    <property type="entry name" value="SBT"/>
</dbReference>
<comment type="caution">
    <text evidence="11">The sequence shown here is derived from an EMBL/GenBank/DDBJ whole genome shotgun (WGS) entry which is preliminary data.</text>
</comment>
<dbReference type="PROSITE" id="PS51892">
    <property type="entry name" value="SUBTILASE"/>
    <property type="match status" value="1"/>
</dbReference>
<dbReference type="InterPro" id="IPR022398">
    <property type="entry name" value="Peptidase_S8_His-AS"/>
</dbReference>
<dbReference type="InterPro" id="IPR037045">
    <property type="entry name" value="S8pro/Inhibitor_I9_sf"/>
</dbReference>
<evidence type="ECO:0000256" key="6">
    <source>
        <dbReference type="PIRSR" id="PIRSR615500-1"/>
    </source>
</evidence>
<dbReference type="Pfam" id="PF00082">
    <property type="entry name" value="Peptidase_S8"/>
    <property type="match status" value="1"/>
</dbReference>
<feature type="domain" description="Inhibitor I9" evidence="9">
    <location>
        <begin position="55"/>
        <end position="131"/>
    </location>
</feature>
<evidence type="ECO:0000256" key="3">
    <source>
        <dbReference type="ARBA" id="ARBA00022729"/>
    </source>
</evidence>
<protein>
    <submittedName>
        <fullName evidence="11">Uncharacterized protein</fullName>
    </submittedName>
</protein>
<evidence type="ECO:0000256" key="5">
    <source>
        <dbReference type="ARBA" id="ARBA00022825"/>
    </source>
</evidence>
<dbReference type="InterPro" id="IPR036852">
    <property type="entry name" value="Peptidase_S8/S53_dom_sf"/>
</dbReference>
<keyword evidence="4 7" id="KW-0378">Hydrolase</keyword>
<dbReference type="Gene3D" id="3.40.50.200">
    <property type="entry name" value="Peptidase S8/S53 domain"/>
    <property type="match status" value="1"/>
</dbReference>
<dbReference type="Pfam" id="PF05922">
    <property type="entry name" value="Inhibitor_I9"/>
    <property type="match status" value="1"/>
</dbReference>
<reference evidence="11 12" key="1">
    <citation type="submission" date="2024-09" db="EMBL/GenBank/DDBJ databases">
        <title>Chromosome-scale assembly of Riccia fluitans.</title>
        <authorList>
            <person name="Paukszto L."/>
            <person name="Sawicki J."/>
            <person name="Karawczyk K."/>
            <person name="Piernik-Szablinska J."/>
            <person name="Szczecinska M."/>
            <person name="Mazdziarz M."/>
        </authorList>
    </citation>
    <scope>NUCLEOTIDE SEQUENCE [LARGE SCALE GENOMIC DNA]</scope>
    <source>
        <strain evidence="11">Rf_01</strain>
        <tissue evidence="11">Aerial parts of the thallus</tissue>
    </source>
</reference>
<dbReference type="FunFam" id="3.30.70.80:FF:000002">
    <property type="entry name" value="Subtilisin-like protease SBT5.3"/>
    <property type="match status" value="1"/>
</dbReference>